<dbReference type="EMBL" id="KI925455">
    <property type="protein sequence ID" value="ETW85210.1"/>
    <property type="molecule type" value="Genomic_DNA"/>
</dbReference>
<feature type="region of interest" description="Disordered" evidence="2">
    <location>
        <begin position="324"/>
        <end position="358"/>
    </location>
</feature>
<evidence type="ECO:0000259" key="3">
    <source>
        <dbReference type="PROSITE" id="PS50157"/>
    </source>
</evidence>
<feature type="compositionally biased region" description="Pro residues" evidence="2">
    <location>
        <begin position="192"/>
        <end position="201"/>
    </location>
</feature>
<dbReference type="PROSITE" id="PS00028">
    <property type="entry name" value="ZINC_FINGER_C2H2_1"/>
    <property type="match status" value="1"/>
</dbReference>
<proteinExistence type="predicted"/>
<feature type="domain" description="C2H2-type" evidence="3">
    <location>
        <begin position="389"/>
        <end position="416"/>
    </location>
</feature>
<dbReference type="GeneID" id="20673986"/>
<feature type="region of interest" description="Disordered" evidence="2">
    <location>
        <begin position="595"/>
        <end position="622"/>
    </location>
</feature>
<dbReference type="OrthoDB" id="40579at2759"/>
<evidence type="ECO:0000256" key="1">
    <source>
        <dbReference type="PROSITE-ProRule" id="PRU00042"/>
    </source>
</evidence>
<reference evidence="4 5" key="1">
    <citation type="journal article" date="2012" name="New Phytol.">
        <title>Insight into trade-off between wood decay and parasitism from the genome of a fungal forest pathogen.</title>
        <authorList>
            <person name="Olson A."/>
            <person name="Aerts A."/>
            <person name="Asiegbu F."/>
            <person name="Belbahri L."/>
            <person name="Bouzid O."/>
            <person name="Broberg A."/>
            <person name="Canback B."/>
            <person name="Coutinho P.M."/>
            <person name="Cullen D."/>
            <person name="Dalman K."/>
            <person name="Deflorio G."/>
            <person name="van Diepen L.T."/>
            <person name="Dunand C."/>
            <person name="Duplessis S."/>
            <person name="Durling M."/>
            <person name="Gonthier P."/>
            <person name="Grimwood J."/>
            <person name="Fossdal C.G."/>
            <person name="Hansson D."/>
            <person name="Henrissat B."/>
            <person name="Hietala A."/>
            <person name="Himmelstrand K."/>
            <person name="Hoffmeister D."/>
            <person name="Hogberg N."/>
            <person name="James T.Y."/>
            <person name="Karlsson M."/>
            <person name="Kohler A."/>
            <person name="Kues U."/>
            <person name="Lee Y.H."/>
            <person name="Lin Y.C."/>
            <person name="Lind M."/>
            <person name="Lindquist E."/>
            <person name="Lombard V."/>
            <person name="Lucas S."/>
            <person name="Lunden K."/>
            <person name="Morin E."/>
            <person name="Murat C."/>
            <person name="Park J."/>
            <person name="Raffaello T."/>
            <person name="Rouze P."/>
            <person name="Salamov A."/>
            <person name="Schmutz J."/>
            <person name="Solheim H."/>
            <person name="Stahlberg J."/>
            <person name="Velez H."/>
            <person name="de Vries R.P."/>
            <person name="Wiebenga A."/>
            <person name="Woodward S."/>
            <person name="Yakovlev I."/>
            <person name="Garbelotto M."/>
            <person name="Martin F."/>
            <person name="Grigoriev I.V."/>
            <person name="Stenlid J."/>
        </authorList>
    </citation>
    <scope>NUCLEOTIDE SEQUENCE [LARGE SCALE GENOMIC DNA]</scope>
    <source>
        <strain evidence="4 5">TC 32-1</strain>
    </source>
</reference>
<dbReference type="InParanoid" id="W4KIR5"/>
<feature type="region of interest" description="Disordered" evidence="2">
    <location>
        <begin position="412"/>
        <end position="439"/>
    </location>
</feature>
<organism evidence="4 5">
    <name type="scientific">Heterobasidion irregulare (strain TC 32-1)</name>
    <dbReference type="NCBI Taxonomy" id="747525"/>
    <lineage>
        <taxon>Eukaryota</taxon>
        <taxon>Fungi</taxon>
        <taxon>Dikarya</taxon>
        <taxon>Basidiomycota</taxon>
        <taxon>Agaricomycotina</taxon>
        <taxon>Agaricomycetes</taxon>
        <taxon>Russulales</taxon>
        <taxon>Bondarzewiaceae</taxon>
        <taxon>Heterobasidion</taxon>
        <taxon>Heterobasidion annosum species complex</taxon>
    </lineage>
</organism>
<dbReference type="InterPro" id="IPR013087">
    <property type="entry name" value="Znf_C2H2_type"/>
</dbReference>
<keyword evidence="5" id="KW-1185">Reference proteome</keyword>
<dbReference type="AlphaFoldDB" id="W4KIR5"/>
<dbReference type="Proteomes" id="UP000030671">
    <property type="component" value="Unassembled WGS sequence"/>
</dbReference>
<evidence type="ECO:0000313" key="5">
    <source>
        <dbReference type="Proteomes" id="UP000030671"/>
    </source>
</evidence>
<sequence>MSWCYNDGRDAEEDLFTPGAGPSRFQTCANDESDEDTQCSAQPWPYTYIVHGGHLNPYVPLPHPSLPVTHLAGPTPFAPHASAQAAHWDDDNDESTGAWPFPVPVPATHAYTEEALRYVPVSTFSARVDALDRIEVPRRRGAAHFSSLLDAVQPIRGPWSEMAQEIVEAPRDIVLRVLAEVLPREPVEEVPGPIPELPPSPETASVPVPQAHHVDAEEGPRRKKARNEKGSEGEGEGQGGSQGGNGAKAERRIVRRPRMPPIAGCGLFSVRLPSHYAARGREMVGVQSQIPVVYPQAHGSAPKDTTFTSTTSTHRVEIPIGEPVPEAVPQSIGGPWTTTPGEKQRGARKRKRADPHVCDGPDGCSKRLSCPYDMPRHKATLRHGGVCEFACDDCPALFVRKDEVLRHMREHCPNRGRKHNGGGGPSQGPRHDGLEGGGGGMGGIGDSLLSLVVVDPLGIARRMGNRSLYKPSCIASTTAPQGQASGPLRREFEKVIFHEVDHFYHGNFLFHPLELTISSDETNEASNSAKHSWMGKAISLVEAEGAVVEGKVSNWRLGGLLMSEEQCIKLEKERVAHKPGRIKVVDKRWGGRLDSRRASRAISSGRSTPHVKRPQQQRGRSTKVFCWDSEV</sequence>
<keyword evidence="1" id="KW-0479">Metal-binding</keyword>
<dbReference type="RefSeq" id="XP_009542083.1">
    <property type="nucleotide sequence ID" value="XM_009543788.1"/>
</dbReference>
<dbReference type="GO" id="GO:0008270">
    <property type="term" value="F:zinc ion binding"/>
    <property type="evidence" value="ECO:0007669"/>
    <property type="project" value="UniProtKB-KW"/>
</dbReference>
<dbReference type="KEGG" id="hir:HETIRDRAFT_424603"/>
<keyword evidence="1" id="KW-0862">Zinc</keyword>
<feature type="region of interest" description="Disordered" evidence="2">
    <location>
        <begin position="1"/>
        <end position="20"/>
    </location>
</feature>
<evidence type="ECO:0000313" key="4">
    <source>
        <dbReference type="EMBL" id="ETW85210.1"/>
    </source>
</evidence>
<name>W4KIR5_HETIT</name>
<evidence type="ECO:0000256" key="2">
    <source>
        <dbReference type="SAM" id="MobiDB-lite"/>
    </source>
</evidence>
<feature type="compositionally biased region" description="Gly residues" evidence="2">
    <location>
        <begin position="236"/>
        <end position="246"/>
    </location>
</feature>
<dbReference type="InterPro" id="IPR036236">
    <property type="entry name" value="Znf_C2H2_sf"/>
</dbReference>
<keyword evidence="1" id="KW-0863">Zinc-finger</keyword>
<protein>
    <recommendedName>
        <fullName evidence="3">C2H2-type domain-containing protein</fullName>
    </recommendedName>
</protein>
<gene>
    <name evidence="4" type="ORF">HETIRDRAFT_424603</name>
</gene>
<dbReference type="HOGENOM" id="CLU_433491_0_0_1"/>
<accession>W4KIR5</accession>
<dbReference type="Gene3D" id="3.30.160.60">
    <property type="entry name" value="Classic Zinc Finger"/>
    <property type="match status" value="1"/>
</dbReference>
<feature type="region of interest" description="Disordered" evidence="2">
    <location>
        <begin position="188"/>
        <end position="248"/>
    </location>
</feature>
<dbReference type="PROSITE" id="PS50157">
    <property type="entry name" value="ZINC_FINGER_C2H2_2"/>
    <property type="match status" value="1"/>
</dbReference>
<dbReference type="SUPFAM" id="SSF57667">
    <property type="entry name" value="beta-beta-alpha zinc fingers"/>
    <property type="match status" value="1"/>
</dbReference>